<dbReference type="EMBL" id="CP049056">
    <property type="protein sequence ID" value="QIE57358.1"/>
    <property type="molecule type" value="Genomic_DNA"/>
</dbReference>
<gene>
    <name evidence="1" type="ORF">G5B40_19075</name>
</gene>
<dbReference type="KEGG" id="hdh:G5B40_19075"/>
<evidence type="ECO:0000313" key="2">
    <source>
        <dbReference type="Proteomes" id="UP000503336"/>
    </source>
</evidence>
<evidence type="ECO:0000313" key="1">
    <source>
        <dbReference type="EMBL" id="QIE57358.1"/>
    </source>
</evidence>
<reference evidence="1 2" key="1">
    <citation type="submission" date="2020-02" db="EMBL/GenBank/DDBJ databases">
        <title>complete genome sequence of Rhodobacteraceae bacterium.</title>
        <authorList>
            <person name="Park J."/>
            <person name="Kim Y.-S."/>
            <person name="Kim K.-H."/>
        </authorList>
    </citation>
    <scope>NUCLEOTIDE SEQUENCE [LARGE SCALE GENOMIC DNA]</scope>
    <source>
        <strain evidence="1 2">RR4-56</strain>
    </source>
</reference>
<dbReference type="InterPro" id="IPR018666">
    <property type="entry name" value="DUF2125"/>
</dbReference>
<sequence>MKTSRLIAVGAVGVAALWTAGWFAGRSLYVEPEAQRVVDKLRAGDIFFTYERRTIGGFPVAYDVAYEGVSLSSASTLWRWSLPRLSVGSGLVDSGVVTLRPASESKLIIESAALSGQDGAEPVVFDIRVDAPLITLTGDDEQAAVMLRASGLSAKQTAGDAPLSDARIQLDELALDARLAGAGKDGKLTATALEIAYTFSPDMVSETSTTINVADLAIGFTGEALDAADFAEFVSRDGAARATIATGRYEIASAGSGGPSQPPYELEFGAGSSETIASIREGRARYEIDSTELLYAMERDPPAGGATVDAFSMMLDMPIRRGAAPYQLTLSVDGVKPDDAFWSVTDATGSLPRTPMALNLEFAGTARILADLGGQSFNQPPIDVETLEIRAFRAEGMGLLAEATGALDIAGDASMPDGDLSLDLTGALALIGDLAEASLIPEEVARVYTGVALEYGRKGEGEDHLLADIHVSNGAMTINGRPLQ</sequence>
<proteinExistence type="predicted"/>
<organism evidence="1 2">
    <name type="scientific">Pikeienuella piscinae</name>
    <dbReference type="NCBI Taxonomy" id="2748098"/>
    <lineage>
        <taxon>Bacteria</taxon>
        <taxon>Pseudomonadati</taxon>
        <taxon>Pseudomonadota</taxon>
        <taxon>Alphaproteobacteria</taxon>
        <taxon>Rhodobacterales</taxon>
        <taxon>Paracoccaceae</taxon>
        <taxon>Pikeienuella</taxon>
    </lineage>
</organism>
<dbReference type="Proteomes" id="UP000503336">
    <property type="component" value="Chromosome"/>
</dbReference>
<keyword evidence="2" id="KW-1185">Reference proteome</keyword>
<dbReference type="Pfam" id="PF09898">
    <property type="entry name" value="DUF2125"/>
    <property type="match status" value="2"/>
</dbReference>
<dbReference type="RefSeq" id="WP_165102155.1">
    <property type="nucleotide sequence ID" value="NZ_CP049056.1"/>
</dbReference>
<protein>
    <submittedName>
        <fullName evidence="1">DUF2125 domain-containing protein</fullName>
    </submittedName>
</protein>
<dbReference type="AlphaFoldDB" id="A0A7M3T5S7"/>
<accession>A0A7M3T5S7</accession>
<name>A0A7M3T5S7_9RHOB</name>